<keyword evidence="4" id="KW-0479">Metal-binding</keyword>
<sequence length="628" mass="65620">MTQLPRHRQHLQQPLAVLGCFVASLATSHLAAAAGPAAAGVGAPEALYQTHCAQCHDGGVPRAPHRVSFEMLGADAIYTALTAGAMKAQGDVLADSERRALAEHLAGQALGAAPASAVGRCEGPAQALEDFQAPALAGWGLTLGNTRFVAAADAGLTPETVPALELKWAFAFPGATRARSQPTVANGTVFVGSQSGEVYALDLSSGCAHWTFKADAEVRTGITVTMEEGEPAAYFGDFAGNVYRINASSGELRWRATLDDHPALTITGSPRYYNDRLYVPMSSTEWASAADPGYACCTFRGGVAAFSAQSGERLWTTYTIPEAARPTGRKNDLGVAILAPSGAPIWNSPTIDASRGLLYVGTGESYTSPAHRNSDSVLAMDLETGELRWSYQALAGDAWNMACNLPEGQRSNCPEEDGPDLDIGAPPVLWQGADGRELLLVGQKSGMVHALDPARDGELVWRRRVGRGGFAGGVHWGMATDGDRLFVPNADTDFIGKWKGERKPGLFALDPESGETRWFTPAGDHCAEADKPACDPGLSAAITAIPGVVFAGGFDGVLKAYAAGSGEVLWSFNTNDEFPAVSGGVARGGSIESDGPVVQDGHLLVNSGYLFGGRMAGNALLVFSVGGK</sequence>
<feature type="signal peptide" evidence="8">
    <location>
        <begin position="1"/>
        <end position="33"/>
    </location>
</feature>
<dbReference type="InterPro" id="IPR002372">
    <property type="entry name" value="PQQ_rpt_dom"/>
</dbReference>
<evidence type="ECO:0000256" key="2">
    <source>
        <dbReference type="ARBA" id="ARBA00008156"/>
    </source>
</evidence>
<dbReference type="EMBL" id="AUVB01000051">
    <property type="protein sequence ID" value="KGE03706.1"/>
    <property type="molecule type" value="Genomic_DNA"/>
</dbReference>
<evidence type="ECO:0000259" key="11">
    <source>
        <dbReference type="Pfam" id="PF13442"/>
    </source>
</evidence>
<organism evidence="12 13">
    <name type="scientific">Pseudohaliea rubra DSM 19751</name>
    <dbReference type="NCBI Taxonomy" id="1265313"/>
    <lineage>
        <taxon>Bacteria</taxon>
        <taxon>Pseudomonadati</taxon>
        <taxon>Pseudomonadota</taxon>
        <taxon>Gammaproteobacteria</taxon>
        <taxon>Cellvibrionales</taxon>
        <taxon>Halieaceae</taxon>
        <taxon>Pseudohaliea</taxon>
    </lineage>
</organism>
<dbReference type="SMART" id="SM00564">
    <property type="entry name" value="PQQ"/>
    <property type="match status" value="7"/>
</dbReference>
<evidence type="ECO:0000256" key="7">
    <source>
        <dbReference type="ARBA" id="ARBA00023004"/>
    </source>
</evidence>
<feature type="domain" description="Pyrrolo-quinoline quinone repeat" evidence="10">
    <location>
        <begin position="445"/>
        <end position="577"/>
    </location>
</feature>
<dbReference type="PANTHER" id="PTHR32303">
    <property type="entry name" value="QUINOPROTEIN ALCOHOL DEHYDROGENASE (CYTOCHROME C)"/>
    <property type="match status" value="1"/>
</dbReference>
<keyword evidence="3" id="KW-0349">Heme</keyword>
<dbReference type="SUPFAM" id="SSF46626">
    <property type="entry name" value="Cytochrome c"/>
    <property type="match status" value="1"/>
</dbReference>
<dbReference type="SUPFAM" id="SSF50998">
    <property type="entry name" value="Quinoprotein alcohol dehydrogenase-like"/>
    <property type="match status" value="1"/>
</dbReference>
<gene>
    <name evidence="12" type="ORF">HRUBRA_01700</name>
</gene>
<evidence type="ECO:0000313" key="12">
    <source>
        <dbReference type="EMBL" id="KGE03706.1"/>
    </source>
</evidence>
<keyword evidence="13" id="KW-1185">Reference proteome</keyword>
<evidence type="ECO:0000256" key="1">
    <source>
        <dbReference type="ARBA" id="ARBA00001931"/>
    </source>
</evidence>
<dbReference type="Gene3D" id="2.130.10.10">
    <property type="entry name" value="YVTN repeat-like/Quinoprotein amine dehydrogenase"/>
    <property type="match status" value="1"/>
</dbReference>
<dbReference type="InterPro" id="IPR009056">
    <property type="entry name" value="Cyt_c-like_dom"/>
</dbReference>
<comment type="similarity">
    <text evidence="2">Belongs to the bacterial PQQ dehydrogenase family.</text>
</comment>
<comment type="caution">
    <text evidence="12">The sequence shown here is derived from an EMBL/GenBank/DDBJ whole genome shotgun (WGS) entry which is preliminary data.</text>
</comment>
<dbReference type="Pfam" id="PF13360">
    <property type="entry name" value="PQQ_2"/>
    <property type="match status" value="1"/>
</dbReference>
<dbReference type="InterPro" id="IPR036909">
    <property type="entry name" value="Cyt_c-like_dom_sf"/>
</dbReference>
<dbReference type="InterPro" id="IPR018391">
    <property type="entry name" value="PQQ_b-propeller_rpt"/>
</dbReference>
<dbReference type="Proteomes" id="UP000029640">
    <property type="component" value="Unassembled WGS sequence"/>
</dbReference>
<dbReference type="GO" id="GO:0009055">
    <property type="term" value="F:electron transfer activity"/>
    <property type="evidence" value="ECO:0007669"/>
    <property type="project" value="InterPro"/>
</dbReference>
<dbReference type="EC" id="1.1.2.6" evidence="12"/>
<evidence type="ECO:0000256" key="6">
    <source>
        <dbReference type="ARBA" id="ARBA00023002"/>
    </source>
</evidence>
<evidence type="ECO:0000256" key="3">
    <source>
        <dbReference type="ARBA" id="ARBA00022617"/>
    </source>
</evidence>
<reference evidence="12 13" key="1">
    <citation type="journal article" date="2014" name="Genome Announc.">
        <title>Genome Sequence of Gammaproteobacterial Pseudohaliea rubra Type Strain DSM 19751, Isolated from Coastal Seawater of the Mediterranean Sea.</title>
        <authorList>
            <person name="Spring S."/>
            <person name="Fiebig A."/>
            <person name="Riedel T."/>
            <person name="Goker M."/>
            <person name="Klenk H.P."/>
        </authorList>
    </citation>
    <scope>NUCLEOTIDE SEQUENCE [LARGE SCALE GENOMIC DNA]</scope>
    <source>
        <strain evidence="12 13">DSM 19751</strain>
    </source>
</reference>
<name>A0A095XVJ9_9GAMM</name>
<feature type="chain" id="PRO_5001913018" evidence="8">
    <location>
        <begin position="34"/>
        <end position="628"/>
    </location>
</feature>
<dbReference type="GO" id="GO:0020037">
    <property type="term" value="F:heme binding"/>
    <property type="evidence" value="ECO:0007669"/>
    <property type="project" value="InterPro"/>
</dbReference>
<dbReference type="Gene3D" id="2.140.10.10">
    <property type="entry name" value="Quinoprotein alcohol dehydrogenase-like superfamily"/>
    <property type="match status" value="1"/>
</dbReference>
<accession>A0A095XVJ9</accession>
<dbReference type="OrthoDB" id="9794322at2"/>
<keyword evidence="5 8" id="KW-0732">Signal</keyword>
<evidence type="ECO:0000256" key="5">
    <source>
        <dbReference type="ARBA" id="ARBA00022729"/>
    </source>
</evidence>
<keyword evidence="7" id="KW-0408">Iron</keyword>
<keyword evidence="6 12" id="KW-0560">Oxidoreductase</keyword>
<evidence type="ECO:0000256" key="4">
    <source>
        <dbReference type="ARBA" id="ARBA00022723"/>
    </source>
</evidence>
<dbReference type="eggNOG" id="COG1520">
    <property type="taxonomic scope" value="Bacteria"/>
</dbReference>
<feature type="domain" description="Cytochrome c" evidence="11">
    <location>
        <begin position="43"/>
        <end position="105"/>
    </location>
</feature>
<dbReference type="HOGENOM" id="CLU_020613_0_0_6"/>
<comment type="cofactor">
    <cofactor evidence="1">
        <name>pyrroloquinoline quinone</name>
        <dbReference type="ChEBI" id="CHEBI:58442"/>
    </cofactor>
</comment>
<dbReference type="PROSITE" id="PS51257">
    <property type="entry name" value="PROKAR_LIPOPROTEIN"/>
    <property type="match status" value="1"/>
</dbReference>
<evidence type="ECO:0000259" key="9">
    <source>
        <dbReference type="Pfam" id="PF01011"/>
    </source>
</evidence>
<dbReference type="RefSeq" id="WP_084592628.1">
    <property type="nucleotide sequence ID" value="NZ_KN234782.1"/>
</dbReference>
<proteinExistence type="inferred from homology"/>
<dbReference type="InterPro" id="IPR011047">
    <property type="entry name" value="Quinoprotein_ADH-like_sf"/>
</dbReference>
<dbReference type="PANTHER" id="PTHR32303:SF10">
    <property type="entry name" value="OUTER MEMBRANE PROTEIN ASSEMBLY FACTOR BAMB"/>
    <property type="match status" value="1"/>
</dbReference>
<evidence type="ECO:0000259" key="10">
    <source>
        <dbReference type="Pfam" id="PF13360"/>
    </source>
</evidence>
<dbReference type="GO" id="GO:0046872">
    <property type="term" value="F:metal ion binding"/>
    <property type="evidence" value="ECO:0007669"/>
    <property type="project" value="UniProtKB-KW"/>
</dbReference>
<feature type="domain" description="Pyrrolo-quinoline quinone repeat" evidence="9">
    <location>
        <begin position="139"/>
        <end position="401"/>
    </location>
</feature>
<evidence type="ECO:0000313" key="13">
    <source>
        <dbReference type="Proteomes" id="UP000029640"/>
    </source>
</evidence>
<dbReference type="Pfam" id="PF13442">
    <property type="entry name" value="Cytochrome_CBB3"/>
    <property type="match status" value="1"/>
</dbReference>
<dbReference type="AlphaFoldDB" id="A0A095XVJ9"/>
<evidence type="ECO:0000256" key="8">
    <source>
        <dbReference type="SAM" id="SignalP"/>
    </source>
</evidence>
<protein>
    <submittedName>
        <fullName evidence="12">Polyvinyl-alcohol dehydrogenase, PQQ-dependent</fullName>
        <ecNumber evidence="12">1.1.2.6</ecNumber>
    </submittedName>
</protein>
<dbReference type="STRING" id="1265313.HRUBRA_01700"/>
<dbReference type="eggNOG" id="COG2010">
    <property type="taxonomic scope" value="Bacteria"/>
</dbReference>
<dbReference type="Pfam" id="PF01011">
    <property type="entry name" value="PQQ"/>
    <property type="match status" value="1"/>
</dbReference>
<dbReference type="InterPro" id="IPR015943">
    <property type="entry name" value="WD40/YVTN_repeat-like_dom_sf"/>
</dbReference>
<dbReference type="GO" id="GO:0047059">
    <property type="term" value="F:polyvinyl alcohol dehydrogenase (cytochrome) activity"/>
    <property type="evidence" value="ECO:0007669"/>
    <property type="project" value="UniProtKB-EC"/>
</dbReference>